<gene>
    <name evidence="1" type="ORF">RM572_22070</name>
</gene>
<dbReference type="RefSeq" id="WP_311675143.1">
    <property type="nucleotide sequence ID" value="NZ_JAVREQ010000022.1"/>
</dbReference>
<reference evidence="2" key="1">
    <citation type="submission" date="2023-07" db="EMBL/GenBank/DDBJ databases">
        <title>30 novel species of actinomycetes from the DSMZ collection.</title>
        <authorList>
            <person name="Nouioui I."/>
        </authorList>
    </citation>
    <scope>NUCLEOTIDE SEQUENCE [LARGE SCALE GENOMIC DNA]</scope>
    <source>
        <strain evidence="2">DSM 42041</strain>
    </source>
</reference>
<evidence type="ECO:0000313" key="1">
    <source>
        <dbReference type="EMBL" id="MDT0381450.1"/>
    </source>
</evidence>
<comment type="caution">
    <text evidence="1">The sequence shown here is derived from an EMBL/GenBank/DDBJ whole genome shotgun (WGS) entry which is preliminary data.</text>
</comment>
<evidence type="ECO:0000313" key="2">
    <source>
        <dbReference type="Proteomes" id="UP001183414"/>
    </source>
</evidence>
<proteinExistence type="predicted"/>
<keyword evidence="2" id="KW-1185">Reference proteome</keyword>
<accession>A0ABU2NWS1</accession>
<organism evidence="1 2">
    <name type="scientific">Streptomyces hazeniae</name>
    <dbReference type="NCBI Taxonomy" id="3075538"/>
    <lineage>
        <taxon>Bacteria</taxon>
        <taxon>Bacillati</taxon>
        <taxon>Actinomycetota</taxon>
        <taxon>Actinomycetes</taxon>
        <taxon>Kitasatosporales</taxon>
        <taxon>Streptomycetaceae</taxon>
        <taxon>Streptomyces</taxon>
    </lineage>
</organism>
<dbReference type="Proteomes" id="UP001183414">
    <property type="component" value="Unassembled WGS sequence"/>
</dbReference>
<name>A0ABU2NWS1_9ACTN</name>
<protein>
    <submittedName>
        <fullName evidence="1">Uncharacterized protein</fullName>
    </submittedName>
</protein>
<dbReference type="EMBL" id="JAVREQ010000022">
    <property type="protein sequence ID" value="MDT0381450.1"/>
    <property type="molecule type" value="Genomic_DNA"/>
</dbReference>
<sequence length="97" mass="10920">MTTTARVEWHREVEGHFLHVRPETAVTGMGDHLVRILIHFHEDGPTTCDCRSVHVQSGNSHDFDPELCETVLRDAGWKVTGPWSRRRACMTAPVAAC</sequence>